<gene>
    <name evidence="2" type="ORF">XD57_1229</name>
</gene>
<evidence type="ECO:0000313" key="3">
    <source>
        <dbReference type="Proteomes" id="UP000058636"/>
    </source>
</evidence>
<feature type="transmembrane region" description="Helical" evidence="1">
    <location>
        <begin position="13"/>
        <end position="34"/>
    </location>
</feature>
<dbReference type="InterPro" id="IPR018163">
    <property type="entry name" value="Thr/Ala-tRNA-synth_IIc_edit"/>
</dbReference>
<keyword evidence="1" id="KW-0812">Transmembrane</keyword>
<comment type="caution">
    <text evidence="2">The sequence shown here is derived from an EMBL/GenBank/DDBJ whole genome shotgun (WGS) entry which is preliminary data.</text>
</comment>
<dbReference type="EMBL" id="LGFG01000112">
    <property type="protein sequence ID" value="KUK22669.1"/>
    <property type="molecule type" value="Genomic_DNA"/>
</dbReference>
<evidence type="ECO:0008006" key="4">
    <source>
        <dbReference type="Google" id="ProtNLM"/>
    </source>
</evidence>
<dbReference type="SUPFAM" id="SSF55186">
    <property type="entry name" value="ThrRS/AlaRS common domain"/>
    <property type="match status" value="1"/>
</dbReference>
<organism evidence="2 3">
    <name type="scientific">Thermotoga petrophila</name>
    <dbReference type="NCBI Taxonomy" id="93929"/>
    <lineage>
        <taxon>Bacteria</taxon>
        <taxon>Thermotogati</taxon>
        <taxon>Thermotogota</taxon>
        <taxon>Thermotogae</taxon>
        <taxon>Thermotogales</taxon>
        <taxon>Thermotogaceae</taxon>
        <taxon>Thermotoga</taxon>
    </lineage>
</organism>
<proteinExistence type="predicted"/>
<evidence type="ECO:0000313" key="2">
    <source>
        <dbReference type="EMBL" id="KUK22669.1"/>
    </source>
</evidence>
<dbReference type="GO" id="GO:0000166">
    <property type="term" value="F:nucleotide binding"/>
    <property type="evidence" value="ECO:0007669"/>
    <property type="project" value="InterPro"/>
</dbReference>
<dbReference type="Proteomes" id="UP000058636">
    <property type="component" value="Unassembled WGS sequence"/>
</dbReference>
<keyword evidence="1" id="KW-1133">Transmembrane helix</keyword>
<accession>A0A101EQ79</accession>
<keyword evidence="1" id="KW-0472">Membrane</keyword>
<protein>
    <recommendedName>
        <fullName evidence="4">Sporulation domain protein</fullName>
    </recommendedName>
</protein>
<name>A0A101EQ79_9THEM</name>
<evidence type="ECO:0000256" key="1">
    <source>
        <dbReference type="SAM" id="Phobius"/>
    </source>
</evidence>
<reference evidence="2 3" key="1">
    <citation type="journal article" date="2015" name="MBio">
        <title>Genome-Resolved Metagenomic Analysis Reveals Roles for Candidate Phyla and Other Microbial Community Members in Biogeochemical Transformations in Oil Reservoirs.</title>
        <authorList>
            <person name="Hu P."/>
            <person name="Tom L."/>
            <person name="Singh A."/>
            <person name="Thomas B.C."/>
            <person name="Baker B.J."/>
            <person name="Piceno Y.M."/>
            <person name="Andersen G.L."/>
            <person name="Banfield J.F."/>
        </authorList>
    </citation>
    <scope>NUCLEOTIDE SEQUENCE [LARGE SCALE GENOMIC DNA]</scope>
    <source>
        <strain evidence="2">46_26</strain>
    </source>
</reference>
<dbReference type="AlphaFoldDB" id="A0A101EQ79"/>
<sequence>MARITLSDGQSRFLFWLIVVIFGVAIALLSWNIYLKFQLRNVKVEIVEIKPVELKIPEEIEASISVTPPPTPLLVEFEEFDYEKLRDEMADFVSEDQVVSSFVVKKEDALRIIRRSGLPYLISPVSTDTYSVVLLGEFEDFSQVAQRSLYGVFVITTLSESLSKELAYDLRVAGYPSYVYAFQKLDKKYYSVVVGAFPTLRLAEDYFEKLNWEDIMKRVKVNRPGYAGRLISP</sequence>
<dbReference type="PATRIC" id="fig|93930.3.peg.241"/>